<dbReference type="Pfam" id="PF21274">
    <property type="entry name" value="Rng_hyd_C"/>
    <property type="match status" value="1"/>
</dbReference>
<dbReference type="Gene3D" id="3.40.30.120">
    <property type="match status" value="1"/>
</dbReference>
<dbReference type="InterPro" id="IPR050641">
    <property type="entry name" value="RIFMO-like"/>
</dbReference>
<dbReference type="GO" id="GO:0016709">
    <property type="term" value="F:oxidoreductase activity, acting on paired donors, with incorporation or reduction of molecular oxygen, NAD(P)H as one donor, and incorporation of one atom of oxygen"/>
    <property type="evidence" value="ECO:0007669"/>
    <property type="project" value="UniProtKB-ARBA"/>
</dbReference>
<protein>
    <submittedName>
        <fullName evidence="5">FAD-dependent monooxygenase</fullName>
    </submittedName>
</protein>
<organism evidence="5 6">
    <name type="scientific">Streptomyces morookaense</name>
    <name type="common">Streptoverticillium morookaense</name>
    <dbReference type="NCBI Taxonomy" id="1970"/>
    <lineage>
        <taxon>Bacteria</taxon>
        <taxon>Bacillati</taxon>
        <taxon>Actinomycetota</taxon>
        <taxon>Actinomycetes</taxon>
        <taxon>Kitasatosporales</taxon>
        <taxon>Streptomycetaceae</taxon>
        <taxon>Streptomyces</taxon>
    </lineage>
</organism>
<keyword evidence="6" id="KW-1185">Reference proteome</keyword>
<dbReference type="Gene3D" id="3.50.50.60">
    <property type="entry name" value="FAD/NAD(P)-binding domain"/>
    <property type="match status" value="1"/>
</dbReference>
<dbReference type="InterPro" id="IPR036188">
    <property type="entry name" value="FAD/NAD-bd_sf"/>
</dbReference>
<dbReference type="AlphaFoldDB" id="A0A7Y7E5Y9"/>
<gene>
    <name evidence="5" type="ORF">HG542_03150</name>
</gene>
<evidence type="ECO:0000256" key="2">
    <source>
        <dbReference type="ARBA" id="ARBA00022630"/>
    </source>
</evidence>
<dbReference type="PANTHER" id="PTHR43004:SF19">
    <property type="entry name" value="BINDING MONOOXYGENASE, PUTATIVE (JCVI)-RELATED"/>
    <property type="match status" value="1"/>
</dbReference>
<keyword evidence="5" id="KW-0503">Monooxygenase</keyword>
<evidence type="ECO:0000256" key="3">
    <source>
        <dbReference type="ARBA" id="ARBA00022827"/>
    </source>
</evidence>
<sequence>METDVIVAGAGPTGLMLANELGLAGIRALVVERLPARSGQSKALGLQPRTAEVLEMRGWLEPLHQRAVGRLEGGHFAGIPLDYGVFGTRFPYQIGIPQPRVEEYLEQRLAGYGIPVLRGRELTGFRQDASGVTVTVDGPEGPCPVRAAYLVGADGSRSRVRKELGVAFPGRDGRVSLAVADVELDDPGGILPEDWQLPSFAGRDGGGAFLLPLGGGVHRMLFGGPEQQGLDRDAPVTEEEVRVALHREHGDALRLKAVRWASRFTDASRQAAQYVVGRVLLAGDAAHIHLPAGGQGLNLGMQDAVNLGWKLAACVRGRAPEDLLDTYHSERHPVGARVLENTRAQGVLMLPDTDVQALRSIVTGLLETPEGNRRIAGMISGLDIRYPMPGAPEHPLLGRHIAGVPLGTGRGLLLTSGAQPVPEALIRPWQDRVDRTAADPATGIPGGAGAAAVLLRPDGHVCWAGPADGEGLGAALGRWFGDPQH</sequence>
<dbReference type="Proteomes" id="UP000587462">
    <property type="component" value="Unassembled WGS sequence"/>
</dbReference>
<dbReference type="Pfam" id="PF01494">
    <property type="entry name" value="FAD_binding_3"/>
    <property type="match status" value="1"/>
</dbReference>
<dbReference type="PANTHER" id="PTHR43004">
    <property type="entry name" value="TRK SYSTEM POTASSIUM UPTAKE PROTEIN"/>
    <property type="match status" value="1"/>
</dbReference>
<comment type="caution">
    <text evidence="5">The sequence shown here is derived from an EMBL/GenBank/DDBJ whole genome shotgun (WGS) entry which is preliminary data.</text>
</comment>
<keyword evidence="5" id="KW-0560">Oxidoreductase</keyword>
<name>A0A7Y7E5Y9_STRMO</name>
<dbReference type="RefSeq" id="WP_171078429.1">
    <property type="nucleotide sequence ID" value="NZ_BNBU01000001.1"/>
</dbReference>
<comment type="cofactor">
    <cofactor evidence="1">
        <name>FAD</name>
        <dbReference type="ChEBI" id="CHEBI:57692"/>
    </cofactor>
</comment>
<dbReference type="InterPro" id="IPR002938">
    <property type="entry name" value="FAD-bd"/>
</dbReference>
<keyword evidence="3" id="KW-0274">FAD</keyword>
<evidence type="ECO:0000313" key="5">
    <source>
        <dbReference type="EMBL" id="NVK76652.1"/>
    </source>
</evidence>
<dbReference type="EMBL" id="JABBXF010000004">
    <property type="protein sequence ID" value="NVK76652.1"/>
    <property type="molecule type" value="Genomic_DNA"/>
</dbReference>
<reference evidence="5 6" key="1">
    <citation type="submission" date="2020-04" db="EMBL/GenBank/DDBJ databases">
        <title>Draft Genome Sequence of Streptomyces morookaense DSM 40503, an 8-azaguanine-producing strain.</title>
        <authorList>
            <person name="Qi J."/>
            <person name="Gao J.-M."/>
        </authorList>
    </citation>
    <scope>NUCLEOTIDE SEQUENCE [LARGE SCALE GENOMIC DNA]</scope>
    <source>
        <strain evidence="5 6">DSM 40503</strain>
    </source>
</reference>
<dbReference type="GO" id="GO:0071949">
    <property type="term" value="F:FAD binding"/>
    <property type="evidence" value="ECO:0007669"/>
    <property type="project" value="InterPro"/>
</dbReference>
<evidence type="ECO:0000313" key="6">
    <source>
        <dbReference type="Proteomes" id="UP000587462"/>
    </source>
</evidence>
<proteinExistence type="predicted"/>
<dbReference type="PRINTS" id="PR00420">
    <property type="entry name" value="RNGMNOXGNASE"/>
</dbReference>
<keyword evidence="2" id="KW-0285">Flavoprotein</keyword>
<accession>A0A7Y7E5Y9</accession>
<dbReference type="Gene3D" id="3.30.70.2450">
    <property type="match status" value="1"/>
</dbReference>
<dbReference type="SUPFAM" id="SSF51905">
    <property type="entry name" value="FAD/NAD(P)-binding domain"/>
    <property type="match status" value="1"/>
</dbReference>
<evidence type="ECO:0000259" key="4">
    <source>
        <dbReference type="Pfam" id="PF01494"/>
    </source>
</evidence>
<evidence type="ECO:0000256" key="1">
    <source>
        <dbReference type="ARBA" id="ARBA00001974"/>
    </source>
</evidence>
<feature type="domain" description="FAD-binding" evidence="4">
    <location>
        <begin position="2"/>
        <end position="342"/>
    </location>
</feature>